<organism evidence="2 3">
    <name type="scientific">Flavobacterium faecale</name>
    <dbReference type="NCBI Taxonomy" id="1355330"/>
    <lineage>
        <taxon>Bacteria</taxon>
        <taxon>Pseudomonadati</taxon>
        <taxon>Bacteroidota</taxon>
        <taxon>Flavobacteriia</taxon>
        <taxon>Flavobacteriales</taxon>
        <taxon>Flavobacteriaceae</taxon>
        <taxon>Flavobacterium</taxon>
    </lineage>
</organism>
<keyword evidence="3" id="KW-1185">Reference proteome</keyword>
<dbReference type="InterPro" id="IPR029044">
    <property type="entry name" value="Nucleotide-diphossugar_trans"/>
</dbReference>
<name>A0A2S1LHD2_9FLAO</name>
<sequence>MYKITIGIPTYRRSEALVNLLENISSLSGLKIDFDIIIIDDSGTKEYNLKNKEVIESFKDLKINFIINQLNLGFPRTFLKLLKECNTKYLILMADDDLLIKDNLIEIFDFLEKKNPDLLSPQWLYKSGKYGRGINSTRKVIPEEHRLCCGHAPGVIFNVIKGREFISVIEDRINQSCNATLTYPLVSLSIALMLFYDNCYWYAKPIAMEGQACESGINDSKGNHYSSTASRIQQIAAFDDYILTFAECENREKILLASRSWSFQKVLNSNKTLREKVLQYINPSLSFRIHRKINLLCNKK</sequence>
<dbReference type="SUPFAM" id="SSF53448">
    <property type="entry name" value="Nucleotide-diphospho-sugar transferases"/>
    <property type="match status" value="1"/>
</dbReference>
<accession>A0A2S1LHD2</accession>
<dbReference type="EMBL" id="CP020918">
    <property type="protein sequence ID" value="AWG23041.1"/>
    <property type="molecule type" value="Genomic_DNA"/>
</dbReference>
<dbReference type="Gene3D" id="3.90.550.10">
    <property type="entry name" value="Spore Coat Polysaccharide Biosynthesis Protein SpsA, Chain A"/>
    <property type="match status" value="1"/>
</dbReference>
<gene>
    <name evidence="2" type="ORF">FFWV33_16675</name>
</gene>
<evidence type="ECO:0000259" key="1">
    <source>
        <dbReference type="Pfam" id="PF00535"/>
    </source>
</evidence>
<protein>
    <recommendedName>
        <fullName evidence="1">Glycosyltransferase 2-like domain-containing protein</fullName>
    </recommendedName>
</protein>
<proteinExistence type="predicted"/>
<feature type="domain" description="Glycosyltransferase 2-like" evidence="1">
    <location>
        <begin position="5"/>
        <end position="137"/>
    </location>
</feature>
<reference evidence="2 3" key="1">
    <citation type="submission" date="2017-04" db="EMBL/GenBank/DDBJ databases">
        <title>Compelte genome sequence of WV33.</title>
        <authorList>
            <person name="Lee P.C."/>
        </authorList>
    </citation>
    <scope>NUCLEOTIDE SEQUENCE [LARGE SCALE GENOMIC DNA]</scope>
    <source>
        <strain evidence="2 3">WV33</strain>
    </source>
</reference>
<dbReference type="Proteomes" id="UP000244527">
    <property type="component" value="Chromosome"/>
</dbReference>
<dbReference type="RefSeq" id="WP_108741946.1">
    <property type="nucleotide sequence ID" value="NZ_CP020918.1"/>
</dbReference>
<dbReference type="OrthoDB" id="633659at2"/>
<evidence type="ECO:0000313" key="2">
    <source>
        <dbReference type="EMBL" id="AWG23041.1"/>
    </source>
</evidence>
<dbReference type="AlphaFoldDB" id="A0A2S1LHD2"/>
<evidence type="ECO:0000313" key="3">
    <source>
        <dbReference type="Proteomes" id="UP000244527"/>
    </source>
</evidence>
<dbReference type="KEGG" id="ffa:FFWV33_16675"/>
<dbReference type="InterPro" id="IPR001173">
    <property type="entry name" value="Glyco_trans_2-like"/>
</dbReference>
<dbReference type="Pfam" id="PF00535">
    <property type="entry name" value="Glycos_transf_2"/>
    <property type="match status" value="1"/>
</dbReference>